<evidence type="ECO:0000313" key="3">
    <source>
        <dbReference type="EMBL" id="PUU72835.1"/>
    </source>
</evidence>
<keyword evidence="4" id="KW-1185">Reference proteome</keyword>
<feature type="region of interest" description="Disordered" evidence="2">
    <location>
        <begin position="83"/>
        <end position="107"/>
    </location>
</feature>
<dbReference type="Proteomes" id="UP000244722">
    <property type="component" value="Unassembled WGS sequence"/>
</dbReference>
<dbReference type="AlphaFoldDB" id="A0A2T6ZBG0"/>
<evidence type="ECO:0000256" key="2">
    <source>
        <dbReference type="SAM" id="MobiDB-lite"/>
    </source>
</evidence>
<evidence type="ECO:0000256" key="1">
    <source>
        <dbReference type="SAM" id="Coils"/>
    </source>
</evidence>
<proteinExistence type="predicted"/>
<dbReference type="EMBL" id="NESQ01000456">
    <property type="protein sequence ID" value="PUU72835.1"/>
    <property type="molecule type" value="Genomic_DNA"/>
</dbReference>
<organism evidence="3 4">
    <name type="scientific">Tuber borchii</name>
    <name type="common">White truffle</name>
    <dbReference type="NCBI Taxonomy" id="42251"/>
    <lineage>
        <taxon>Eukaryota</taxon>
        <taxon>Fungi</taxon>
        <taxon>Dikarya</taxon>
        <taxon>Ascomycota</taxon>
        <taxon>Pezizomycotina</taxon>
        <taxon>Pezizomycetes</taxon>
        <taxon>Pezizales</taxon>
        <taxon>Tuberaceae</taxon>
        <taxon>Tuber</taxon>
    </lineage>
</organism>
<protein>
    <submittedName>
        <fullName evidence="3">Uncharacterized protein</fullName>
    </submittedName>
</protein>
<gene>
    <name evidence="3" type="ORF">B9Z19DRAFT_1136569</name>
</gene>
<sequence>MPSAYKWKPLLAGAHGHSVNSKTIGWNKNRANLSPLETALECVLDDKTKAEVDREMIAEENEILEQECEAILADWRRYYPNQFDQDGSPLANPPIPIEVDSPPNSPA</sequence>
<feature type="coiled-coil region" evidence="1">
    <location>
        <begin position="47"/>
        <end position="74"/>
    </location>
</feature>
<name>A0A2T6ZBG0_TUBBO</name>
<accession>A0A2T6ZBG0</accession>
<comment type="caution">
    <text evidence="3">The sequence shown here is derived from an EMBL/GenBank/DDBJ whole genome shotgun (WGS) entry which is preliminary data.</text>
</comment>
<keyword evidence="1" id="KW-0175">Coiled coil</keyword>
<reference evidence="3 4" key="1">
    <citation type="submission" date="2017-04" db="EMBL/GenBank/DDBJ databases">
        <title>Draft genome sequence of Tuber borchii Vittad., a whitish edible truffle.</title>
        <authorList>
            <consortium name="DOE Joint Genome Institute"/>
            <person name="Murat C."/>
            <person name="Kuo A."/>
            <person name="Barry K.W."/>
            <person name="Clum A."/>
            <person name="Dockter R.B."/>
            <person name="Fauchery L."/>
            <person name="Iotti M."/>
            <person name="Kohler A."/>
            <person name="Labutti K."/>
            <person name="Lindquist E.A."/>
            <person name="Lipzen A."/>
            <person name="Ohm R.A."/>
            <person name="Wang M."/>
            <person name="Grigoriev I.V."/>
            <person name="Zambonelli A."/>
            <person name="Martin F.M."/>
        </authorList>
    </citation>
    <scope>NUCLEOTIDE SEQUENCE [LARGE SCALE GENOMIC DNA]</scope>
    <source>
        <strain evidence="3 4">Tbo3840</strain>
    </source>
</reference>
<evidence type="ECO:0000313" key="4">
    <source>
        <dbReference type="Proteomes" id="UP000244722"/>
    </source>
</evidence>